<sequence length="375" mass="41460">MSSGLRPYALVIRLAGMLGHGVSLTMVNVKYWESKMNSDLEEDEEDPEEEPTNYPADGGDDDDDVESSYDDEDDDNEVEEDEEEHPALADSVPPHIHRVTARISIRAQTPVSLPSDIEVSRLLAIPTPPPSPLSPWSSPLPQILSPLLLVSPPLPVSPLPVPASPTYPLGYRAAMIRLRAETSSTSYLLPSSTPPSGTPPLLPIHLPTSSPPLLLPSNVCRAGVSKVTFPHKKRLCIALGPRYEVGESSSAPTTRPTGGLKEDYGFVVTLNDEIKREPERYVGYGITNTWEDMDTYEIYGRLDDAHDDRLLMSGQLNMLFRDRRAHAHTALLMEREARLSREAWQRIMDASDTARSEVRVLRTIVLAQQTEIAAL</sequence>
<proteinExistence type="predicted"/>
<evidence type="ECO:0000313" key="2">
    <source>
        <dbReference type="EMBL" id="GJU01749.1"/>
    </source>
</evidence>
<reference evidence="2" key="1">
    <citation type="journal article" date="2022" name="Int. J. Mol. Sci.">
        <title>Draft Genome of Tanacetum Coccineum: Genomic Comparison of Closely Related Tanacetum-Family Plants.</title>
        <authorList>
            <person name="Yamashiro T."/>
            <person name="Shiraishi A."/>
            <person name="Nakayama K."/>
            <person name="Satake H."/>
        </authorList>
    </citation>
    <scope>NUCLEOTIDE SEQUENCE</scope>
</reference>
<feature type="region of interest" description="Disordered" evidence="1">
    <location>
        <begin position="37"/>
        <end position="93"/>
    </location>
</feature>
<name>A0ABQ5ING7_9ASTR</name>
<accession>A0ABQ5ING7</accession>
<reference evidence="2" key="2">
    <citation type="submission" date="2022-01" db="EMBL/GenBank/DDBJ databases">
        <authorList>
            <person name="Yamashiro T."/>
            <person name="Shiraishi A."/>
            <person name="Satake H."/>
            <person name="Nakayama K."/>
        </authorList>
    </citation>
    <scope>NUCLEOTIDE SEQUENCE</scope>
</reference>
<dbReference type="EMBL" id="BQNB010020993">
    <property type="protein sequence ID" value="GJU01749.1"/>
    <property type="molecule type" value="Genomic_DNA"/>
</dbReference>
<feature type="compositionally biased region" description="Acidic residues" evidence="1">
    <location>
        <begin position="58"/>
        <end position="84"/>
    </location>
</feature>
<organism evidence="2 3">
    <name type="scientific">Tanacetum coccineum</name>
    <dbReference type="NCBI Taxonomy" id="301880"/>
    <lineage>
        <taxon>Eukaryota</taxon>
        <taxon>Viridiplantae</taxon>
        <taxon>Streptophyta</taxon>
        <taxon>Embryophyta</taxon>
        <taxon>Tracheophyta</taxon>
        <taxon>Spermatophyta</taxon>
        <taxon>Magnoliopsida</taxon>
        <taxon>eudicotyledons</taxon>
        <taxon>Gunneridae</taxon>
        <taxon>Pentapetalae</taxon>
        <taxon>asterids</taxon>
        <taxon>campanulids</taxon>
        <taxon>Asterales</taxon>
        <taxon>Asteraceae</taxon>
        <taxon>Asteroideae</taxon>
        <taxon>Anthemideae</taxon>
        <taxon>Anthemidinae</taxon>
        <taxon>Tanacetum</taxon>
    </lineage>
</organism>
<evidence type="ECO:0000256" key="1">
    <source>
        <dbReference type="SAM" id="MobiDB-lite"/>
    </source>
</evidence>
<feature type="compositionally biased region" description="Acidic residues" evidence="1">
    <location>
        <begin position="39"/>
        <end position="51"/>
    </location>
</feature>
<protein>
    <submittedName>
        <fullName evidence="2">Uncharacterized protein</fullName>
    </submittedName>
</protein>
<dbReference type="Proteomes" id="UP001151760">
    <property type="component" value="Unassembled WGS sequence"/>
</dbReference>
<gene>
    <name evidence="2" type="ORF">Tco_1112087</name>
</gene>
<evidence type="ECO:0000313" key="3">
    <source>
        <dbReference type="Proteomes" id="UP001151760"/>
    </source>
</evidence>
<comment type="caution">
    <text evidence="2">The sequence shown here is derived from an EMBL/GenBank/DDBJ whole genome shotgun (WGS) entry which is preliminary data.</text>
</comment>
<keyword evidence="3" id="KW-1185">Reference proteome</keyword>